<dbReference type="InterPro" id="IPR003251">
    <property type="entry name" value="Rr_diiron-bd_dom"/>
</dbReference>
<dbReference type="AlphaFoldDB" id="A0A1E8EXL3"/>
<organism evidence="2 3">
    <name type="scientific">Clostridium acetireducens DSM 10703</name>
    <dbReference type="NCBI Taxonomy" id="1121290"/>
    <lineage>
        <taxon>Bacteria</taxon>
        <taxon>Bacillati</taxon>
        <taxon>Bacillota</taxon>
        <taxon>Clostridia</taxon>
        <taxon>Eubacteriales</taxon>
        <taxon>Clostridiaceae</taxon>
        <taxon>Clostridium</taxon>
    </lineage>
</organism>
<dbReference type="PATRIC" id="fig|1121290.3.peg.1618"/>
<name>A0A1E8EXL3_9CLOT</name>
<dbReference type="GO" id="GO:0016491">
    <property type="term" value="F:oxidoreductase activity"/>
    <property type="evidence" value="ECO:0007669"/>
    <property type="project" value="InterPro"/>
</dbReference>
<evidence type="ECO:0000313" key="3">
    <source>
        <dbReference type="Proteomes" id="UP000175744"/>
    </source>
</evidence>
<dbReference type="InterPro" id="IPR012347">
    <property type="entry name" value="Ferritin-like"/>
</dbReference>
<accession>A0A1E8EXL3</accession>
<dbReference type="STRING" id="1121290.CLAOCE_16300"/>
<sequence>MNYMMSEHMGEQGMKYGVNYCKNEIFKRALSLIKEAVQGEKKDEMEYQNLIKMAPTKEQKEIITSIRDNERDHRKWFKEIYRCYTGQNIQDEDYRHKKYDKCNKYDKEEKPKSYIEGIKDALFGELAAVEKYRLIMMGLPYGSCRDLVFHILTDEIKHAIKYNYILTINLCRGKDKMRCSYDECLNIDDVYIPEQF</sequence>
<gene>
    <name evidence="2" type="ORF">CLOACE_16300</name>
</gene>
<dbReference type="Pfam" id="PF02915">
    <property type="entry name" value="Rubrerythrin"/>
    <property type="match status" value="1"/>
</dbReference>
<dbReference type="EMBL" id="LZFO01000024">
    <property type="protein sequence ID" value="OFI05547.1"/>
    <property type="molecule type" value="Genomic_DNA"/>
</dbReference>
<dbReference type="RefSeq" id="WP_070110601.1">
    <property type="nucleotide sequence ID" value="NZ_LZFO01000024.1"/>
</dbReference>
<comment type="caution">
    <text evidence="2">The sequence shown here is derived from an EMBL/GenBank/DDBJ whole genome shotgun (WGS) entry which is preliminary data.</text>
</comment>
<dbReference type="SUPFAM" id="SSF47240">
    <property type="entry name" value="Ferritin-like"/>
    <property type="match status" value="1"/>
</dbReference>
<feature type="domain" description="Rubrerythrin diiron-binding" evidence="1">
    <location>
        <begin position="33"/>
        <end position="162"/>
    </location>
</feature>
<evidence type="ECO:0000313" key="2">
    <source>
        <dbReference type="EMBL" id="OFI05547.1"/>
    </source>
</evidence>
<proteinExistence type="predicted"/>
<keyword evidence="3" id="KW-1185">Reference proteome</keyword>
<dbReference type="Proteomes" id="UP000175744">
    <property type="component" value="Unassembled WGS sequence"/>
</dbReference>
<dbReference type="InterPro" id="IPR009078">
    <property type="entry name" value="Ferritin-like_SF"/>
</dbReference>
<protein>
    <submittedName>
        <fullName evidence="2">Rubrerythrin</fullName>
    </submittedName>
</protein>
<evidence type="ECO:0000259" key="1">
    <source>
        <dbReference type="Pfam" id="PF02915"/>
    </source>
</evidence>
<reference evidence="2 3" key="1">
    <citation type="submission" date="2016-06" db="EMBL/GenBank/DDBJ databases">
        <title>Genome sequence of Clostridium acetireducens DSM 10703.</title>
        <authorList>
            <person name="Poehlein A."/>
            <person name="Fluechter S."/>
            <person name="Duerre P."/>
            <person name="Daniel R."/>
        </authorList>
    </citation>
    <scope>NUCLEOTIDE SEQUENCE [LARGE SCALE GENOMIC DNA]</scope>
    <source>
        <strain evidence="2 3">DSM 10703</strain>
    </source>
</reference>
<dbReference type="GO" id="GO:0046872">
    <property type="term" value="F:metal ion binding"/>
    <property type="evidence" value="ECO:0007669"/>
    <property type="project" value="InterPro"/>
</dbReference>
<dbReference type="CDD" id="cd00657">
    <property type="entry name" value="Ferritin_like"/>
    <property type="match status" value="1"/>
</dbReference>
<dbReference type="Gene3D" id="1.20.1260.10">
    <property type="match status" value="1"/>
</dbReference>